<protein>
    <recommendedName>
        <fullName evidence="6 7">Gem-associated protein 2</fullName>
    </recommendedName>
</protein>
<dbReference type="PIRSF" id="PIRSF038038">
    <property type="entry name" value="SMN_Gemin2"/>
    <property type="match status" value="1"/>
</dbReference>
<comment type="similarity">
    <text evidence="5 7">Belongs to the gemin-2 family.</text>
</comment>
<comment type="function">
    <text evidence="7">The SMN complex catalyzes the assembly of small nuclear ribonucleoproteins (snRNPs), the building blocks of the spliceosome, and thereby plays an important role in the splicing of cellular pre-mRNAs.</text>
</comment>
<name>A0A8D8XI07_9HEMI</name>
<dbReference type="GO" id="GO:0000387">
    <property type="term" value="P:spliceosomal snRNP assembly"/>
    <property type="evidence" value="ECO:0007669"/>
    <property type="project" value="UniProtKB-UniRule"/>
</dbReference>
<dbReference type="AlphaFoldDB" id="A0A8D8XI07"/>
<sequence>MSDSSNDECIEGAGKFIKIAAFNPKDIDLSKPPTTGEEFLQRVILEKKSIKSKSVKIDRSSAAGQNDVSMEVPNNEPDIDRAKLPSKDWQNEQIQVFTDLRTKADGIKQDIVQGRLSIDMIDHQLFEEEEYCDQLISTHQPTQSLLSKLNQVSLDSLLEYLSESLESSKSTITQLGRWIYAVMVYLETPLVPEMHHSLRTIAKYCHSVRIQTDSSDEESLAALNLFITLISIYFGQTDLGDTVTA</sequence>
<dbReference type="GO" id="GO:0032797">
    <property type="term" value="C:SMN complex"/>
    <property type="evidence" value="ECO:0007669"/>
    <property type="project" value="UniProtKB-UniRule"/>
</dbReference>
<dbReference type="Gene3D" id="1.20.58.1070">
    <property type="match status" value="1"/>
</dbReference>
<dbReference type="GO" id="GO:0000245">
    <property type="term" value="P:spliceosomal complex assembly"/>
    <property type="evidence" value="ECO:0007669"/>
    <property type="project" value="UniProtKB-UniRule"/>
</dbReference>
<dbReference type="PANTHER" id="PTHR12794:SF0">
    <property type="entry name" value="GEM-ASSOCIATED PROTEIN 2"/>
    <property type="match status" value="1"/>
</dbReference>
<evidence type="ECO:0000256" key="7">
    <source>
        <dbReference type="PIRNR" id="PIRNR038038"/>
    </source>
</evidence>
<dbReference type="EMBL" id="HBUF01372396">
    <property type="protein sequence ID" value="CAG6726811.1"/>
    <property type="molecule type" value="Transcribed_RNA"/>
</dbReference>
<evidence type="ECO:0000313" key="9">
    <source>
        <dbReference type="EMBL" id="CAG6695689.1"/>
    </source>
</evidence>
<reference evidence="9" key="1">
    <citation type="submission" date="2021-05" db="EMBL/GenBank/DDBJ databases">
        <authorList>
            <person name="Alioto T."/>
            <person name="Alioto T."/>
            <person name="Gomez Garrido J."/>
        </authorList>
    </citation>
    <scope>NUCLEOTIDE SEQUENCE</scope>
</reference>
<dbReference type="EMBL" id="HBUF01165165">
    <property type="protein sequence ID" value="CAG6651021.1"/>
    <property type="molecule type" value="Transcribed_RNA"/>
</dbReference>
<evidence type="ECO:0000256" key="8">
    <source>
        <dbReference type="SAM" id="MobiDB-lite"/>
    </source>
</evidence>
<evidence type="ECO:0000256" key="6">
    <source>
        <dbReference type="ARBA" id="ARBA00047179"/>
    </source>
</evidence>
<comment type="subunit">
    <text evidence="7">Part of the core SMN complex.</text>
</comment>
<dbReference type="EMBL" id="HBUF01165166">
    <property type="protein sequence ID" value="CAG6651022.1"/>
    <property type="molecule type" value="Transcribed_RNA"/>
</dbReference>
<dbReference type="PANTHER" id="PTHR12794">
    <property type="entry name" value="GEMIN2"/>
    <property type="match status" value="1"/>
</dbReference>
<dbReference type="InterPro" id="IPR035426">
    <property type="entry name" value="Gemin2/Brr1"/>
</dbReference>
<evidence type="ECO:0000256" key="1">
    <source>
        <dbReference type="ARBA" id="ARBA00004496"/>
    </source>
</evidence>
<dbReference type="GO" id="GO:0005681">
    <property type="term" value="C:spliceosomal complex"/>
    <property type="evidence" value="ECO:0007669"/>
    <property type="project" value="UniProtKB-UniRule"/>
</dbReference>
<evidence type="ECO:0000256" key="4">
    <source>
        <dbReference type="ARBA" id="ARBA00023187"/>
    </source>
</evidence>
<accession>A0A8D8XI07</accession>
<dbReference type="EMBL" id="HBUF01324974">
    <property type="protein sequence ID" value="CAG6695689.1"/>
    <property type="molecule type" value="Transcribed_RNA"/>
</dbReference>
<dbReference type="InterPro" id="IPR017364">
    <property type="entry name" value="GEMIN2"/>
</dbReference>
<dbReference type="Pfam" id="PF04938">
    <property type="entry name" value="SIP1"/>
    <property type="match status" value="1"/>
</dbReference>
<dbReference type="EMBL" id="HBUF01165164">
    <property type="protein sequence ID" value="CAG6651020.1"/>
    <property type="molecule type" value="Transcribed_RNA"/>
</dbReference>
<comment type="subcellular location">
    <subcellularLocation>
        <location evidence="1">Cytoplasm</location>
    </subcellularLocation>
</comment>
<keyword evidence="2 7" id="KW-0963">Cytoplasm</keyword>
<evidence type="ECO:0000256" key="2">
    <source>
        <dbReference type="ARBA" id="ARBA00022490"/>
    </source>
</evidence>
<proteinExistence type="inferred from homology"/>
<keyword evidence="4 7" id="KW-0508">mRNA splicing</keyword>
<evidence type="ECO:0000256" key="5">
    <source>
        <dbReference type="ARBA" id="ARBA00025758"/>
    </source>
</evidence>
<dbReference type="EMBL" id="HBUF01372397">
    <property type="protein sequence ID" value="CAG6726812.1"/>
    <property type="molecule type" value="Transcribed_RNA"/>
</dbReference>
<feature type="region of interest" description="Disordered" evidence="8">
    <location>
        <begin position="58"/>
        <end position="83"/>
    </location>
</feature>
<keyword evidence="3 7" id="KW-0507">mRNA processing</keyword>
<organism evidence="9">
    <name type="scientific">Cacopsylla melanoneura</name>
    <dbReference type="NCBI Taxonomy" id="428564"/>
    <lineage>
        <taxon>Eukaryota</taxon>
        <taxon>Metazoa</taxon>
        <taxon>Ecdysozoa</taxon>
        <taxon>Arthropoda</taxon>
        <taxon>Hexapoda</taxon>
        <taxon>Insecta</taxon>
        <taxon>Pterygota</taxon>
        <taxon>Neoptera</taxon>
        <taxon>Paraneoptera</taxon>
        <taxon>Hemiptera</taxon>
        <taxon>Sternorrhyncha</taxon>
        <taxon>Psylloidea</taxon>
        <taxon>Psyllidae</taxon>
        <taxon>Psyllinae</taxon>
        <taxon>Cacopsylla</taxon>
    </lineage>
</organism>
<dbReference type="EMBL" id="HBUF01324973">
    <property type="protein sequence ID" value="CAG6695688.1"/>
    <property type="molecule type" value="Transcribed_RNA"/>
</dbReference>
<evidence type="ECO:0000256" key="3">
    <source>
        <dbReference type="ARBA" id="ARBA00022664"/>
    </source>
</evidence>